<dbReference type="GO" id="GO:0009086">
    <property type="term" value="P:methionine biosynthetic process"/>
    <property type="evidence" value="ECO:0007669"/>
    <property type="project" value="InterPro"/>
</dbReference>
<dbReference type="PANTHER" id="PTHR43844">
    <property type="entry name" value="METHIONINE SYNTHASE"/>
    <property type="match status" value="1"/>
</dbReference>
<sequence>MTQAQTLTFTNRTTSPFRYDIVGSFLRPAELKAAREKFANHEIDHDELKAVEDKCIKALVAKEAQAGLHAVTDGEFRRSYWHLDTFWGFEGIAHTKPAHGYRFHDEETRADSAQVEGKIRFNGTHPDLEAFKYLKRLTDGTDLIPRQSIPAPAQLYSELFRDDEHVAAIKKYYDSEDDLIKDVAAAYHDLILALYDAGCRDVKLDDCTWGLLVDEDYWATRSKEGADREKLEATYLKINNAALADLPADLTVTTHVCRGNYHSTWAAKGGYGPVADYLFAKEDVAAFYLEYDSERAGGFEPLAKVPADKYVVLGLVTSKSGELEERQAILDRIHEAAQYHDLDKLCLSPQCGFSSTEEGNILTEEQQWAKLALVKSVAEEVWGA</sequence>
<dbReference type="GO" id="GO:0003871">
    <property type="term" value="F:5-methyltetrahydropteroyltriglutamate-homocysteine S-methyltransferase activity"/>
    <property type="evidence" value="ECO:0007669"/>
    <property type="project" value="InterPro"/>
</dbReference>
<dbReference type="Pfam" id="PF01717">
    <property type="entry name" value="Meth_synt_2"/>
    <property type="match status" value="1"/>
</dbReference>
<dbReference type="SUPFAM" id="SSF51726">
    <property type="entry name" value="UROD/MetE-like"/>
    <property type="match status" value="1"/>
</dbReference>
<dbReference type="PANTHER" id="PTHR43844:SF1">
    <property type="entry name" value="METHIONINE SYNTHASE"/>
    <property type="match status" value="1"/>
</dbReference>
<evidence type="ECO:0000313" key="3">
    <source>
        <dbReference type="Proteomes" id="UP000365705"/>
    </source>
</evidence>
<organism evidence="2 3">
    <name type="scientific">Limosilactobacillus mucosae</name>
    <name type="common">Lactobacillus mucosae</name>
    <dbReference type="NCBI Taxonomy" id="97478"/>
    <lineage>
        <taxon>Bacteria</taxon>
        <taxon>Bacillati</taxon>
        <taxon>Bacillota</taxon>
        <taxon>Bacilli</taxon>
        <taxon>Lactobacillales</taxon>
        <taxon>Lactobacillaceae</taxon>
        <taxon>Limosilactobacillus</taxon>
    </lineage>
</organism>
<name>A0A508YVU5_LIMMU</name>
<accession>A0A508YVU5</accession>
<dbReference type="GO" id="GO:0008270">
    <property type="term" value="F:zinc ion binding"/>
    <property type="evidence" value="ECO:0007669"/>
    <property type="project" value="InterPro"/>
</dbReference>
<dbReference type="InterPro" id="IPR038071">
    <property type="entry name" value="UROD/MetE-like_sf"/>
</dbReference>
<evidence type="ECO:0000259" key="1">
    <source>
        <dbReference type="Pfam" id="PF01717"/>
    </source>
</evidence>
<dbReference type="CDD" id="cd03311">
    <property type="entry name" value="CIMS_C_terminal_like"/>
    <property type="match status" value="1"/>
</dbReference>
<protein>
    <recommendedName>
        <fullName evidence="1">Cobalamin-independent methionine synthase MetE C-terminal/archaeal domain-containing protein</fullName>
    </recommendedName>
</protein>
<dbReference type="NCBIfam" id="NF005085">
    <property type="entry name" value="PRK06520.1"/>
    <property type="match status" value="1"/>
</dbReference>
<dbReference type="EMBL" id="CABFNH010000029">
    <property type="protein sequence ID" value="VTZ92787.1"/>
    <property type="molecule type" value="Genomic_DNA"/>
</dbReference>
<dbReference type="Gene3D" id="3.20.20.210">
    <property type="match status" value="1"/>
</dbReference>
<feature type="domain" description="Cobalamin-independent methionine synthase MetE C-terminal/archaeal" evidence="1">
    <location>
        <begin position="176"/>
        <end position="357"/>
    </location>
</feature>
<reference evidence="2 3" key="1">
    <citation type="submission" date="2019-06" db="EMBL/GenBank/DDBJ databases">
        <authorList>
            <person name="Rodrigo-Torres L."/>
            <person name="Arahal R. D."/>
            <person name="Lucena T."/>
        </authorList>
    </citation>
    <scope>NUCLEOTIDE SEQUENCE [LARGE SCALE GENOMIC DNA]</scope>
    <source>
        <strain evidence="2 3">INIA P508</strain>
    </source>
</reference>
<dbReference type="InterPro" id="IPR002629">
    <property type="entry name" value="Met_Synth_C/arc"/>
</dbReference>
<proteinExistence type="predicted"/>
<gene>
    <name evidence="2" type="ORF">LMUP508_01782</name>
</gene>
<evidence type="ECO:0000313" key="2">
    <source>
        <dbReference type="EMBL" id="VTZ92787.1"/>
    </source>
</evidence>
<dbReference type="RefSeq" id="WP_143113421.1">
    <property type="nucleotide sequence ID" value="NZ_CABFNH010000029.1"/>
</dbReference>
<dbReference type="Proteomes" id="UP000365705">
    <property type="component" value="Unassembled WGS sequence"/>
</dbReference>
<dbReference type="AlphaFoldDB" id="A0A508YVU5"/>